<name>A0AAV7BCW0_ENGPU</name>
<reference evidence="2" key="1">
    <citation type="thesis" date="2020" institute="ProQuest LLC" country="789 East Eisenhower Parkway, Ann Arbor, MI, USA">
        <title>Comparative Genomics and Chromosome Evolution.</title>
        <authorList>
            <person name="Mudd A.B."/>
        </authorList>
    </citation>
    <scope>NUCLEOTIDE SEQUENCE</scope>
    <source>
        <strain evidence="2">237g6f4</strain>
        <tissue evidence="2">Blood</tissue>
    </source>
</reference>
<sequence length="79" mass="9036">MFSTRQSKLYDTLLCLKNFFSIQLTSNYHLFCARGCFTLLILQECFTSMVPVSILHLSVVLVSFVGLLSSWVGFIVYDE</sequence>
<keyword evidence="3" id="KW-1185">Reference proteome</keyword>
<keyword evidence="1" id="KW-1133">Transmembrane helix</keyword>
<dbReference type="EMBL" id="WNYA01000005">
    <property type="protein sequence ID" value="KAG8570360.1"/>
    <property type="molecule type" value="Genomic_DNA"/>
</dbReference>
<proteinExistence type="predicted"/>
<comment type="caution">
    <text evidence="2">The sequence shown here is derived from an EMBL/GenBank/DDBJ whole genome shotgun (WGS) entry which is preliminary data.</text>
</comment>
<keyword evidence="1" id="KW-0472">Membrane</keyword>
<evidence type="ECO:0000256" key="1">
    <source>
        <dbReference type="SAM" id="Phobius"/>
    </source>
</evidence>
<evidence type="ECO:0000313" key="2">
    <source>
        <dbReference type="EMBL" id="KAG8570360.1"/>
    </source>
</evidence>
<organism evidence="2 3">
    <name type="scientific">Engystomops pustulosus</name>
    <name type="common">Tungara frog</name>
    <name type="synonym">Physalaemus pustulosus</name>
    <dbReference type="NCBI Taxonomy" id="76066"/>
    <lineage>
        <taxon>Eukaryota</taxon>
        <taxon>Metazoa</taxon>
        <taxon>Chordata</taxon>
        <taxon>Craniata</taxon>
        <taxon>Vertebrata</taxon>
        <taxon>Euteleostomi</taxon>
        <taxon>Amphibia</taxon>
        <taxon>Batrachia</taxon>
        <taxon>Anura</taxon>
        <taxon>Neobatrachia</taxon>
        <taxon>Hyloidea</taxon>
        <taxon>Leptodactylidae</taxon>
        <taxon>Leiuperinae</taxon>
        <taxon>Engystomops</taxon>
    </lineage>
</organism>
<evidence type="ECO:0000313" key="3">
    <source>
        <dbReference type="Proteomes" id="UP000824782"/>
    </source>
</evidence>
<protein>
    <submittedName>
        <fullName evidence="2">Uncharacterized protein</fullName>
    </submittedName>
</protein>
<keyword evidence="1" id="KW-0812">Transmembrane</keyword>
<dbReference type="AlphaFoldDB" id="A0AAV7BCW0"/>
<accession>A0AAV7BCW0</accession>
<feature type="transmembrane region" description="Helical" evidence="1">
    <location>
        <begin position="20"/>
        <end position="42"/>
    </location>
</feature>
<gene>
    <name evidence="2" type="ORF">GDO81_011235</name>
</gene>
<dbReference type="Proteomes" id="UP000824782">
    <property type="component" value="Unassembled WGS sequence"/>
</dbReference>
<feature type="transmembrane region" description="Helical" evidence="1">
    <location>
        <begin position="54"/>
        <end position="77"/>
    </location>
</feature>